<dbReference type="HOGENOM" id="CLU_1441946_0_0_1"/>
<dbReference type="STRING" id="930992.A0A0D0AGM4"/>
<evidence type="ECO:0000313" key="1">
    <source>
        <dbReference type="EMBL" id="KIK33377.1"/>
    </source>
</evidence>
<organism evidence="1 2">
    <name type="scientific">Suillus luteus UH-Slu-Lm8-n1</name>
    <dbReference type="NCBI Taxonomy" id="930992"/>
    <lineage>
        <taxon>Eukaryota</taxon>
        <taxon>Fungi</taxon>
        <taxon>Dikarya</taxon>
        <taxon>Basidiomycota</taxon>
        <taxon>Agaricomycotina</taxon>
        <taxon>Agaricomycetes</taxon>
        <taxon>Agaricomycetidae</taxon>
        <taxon>Boletales</taxon>
        <taxon>Suillineae</taxon>
        <taxon>Suillaceae</taxon>
        <taxon>Suillus</taxon>
    </lineage>
</organism>
<protein>
    <submittedName>
        <fullName evidence="1">Uncharacterized protein</fullName>
    </submittedName>
</protein>
<gene>
    <name evidence="1" type="ORF">CY34DRAFT_18407</name>
</gene>
<dbReference type="EMBL" id="KN835956">
    <property type="protein sequence ID" value="KIK33377.1"/>
    <property type="molecule type" value="Genomic_DNA"/>
</dbReference>
<reference evidence="2" key="2">
    <citation type="submission" date="2015-01" db="EMBL/GenBank/DDBJ databases">
        <title>Evolutionary Origins and Diversification of the Mycorrhizal Mutualists.</title>
        <authorList>
            <consortium name="DOE Joint Genome Institute"/>
            <consortium name="Mycorrhizal Genomics Consortium"/>
            <person name="Kohler A."/>
            <person name="Kuo A."/>
            <person name="Nagy L.G."/>
            <person name="Floudas D."/>
            <person name="Copeland A."/>
            <person name="Barry K.W."/>
            <person name="Cichocki N."/>
            <person name="Veneault-Fourrey C."/>
            <person name="LaButti K."/>
            <person name="Lindquist E.A."/>
            <person name="Lipzen A."/>
            <person name="Lundell T."/>
            <person name="Morin E."/>
            <person name="Murat C."/>
            <person name="Riley R."/>
            <person name="Ohm R."/>
            <person name="Sun H."/>
            <person name="Tunlid A."/>
            <person name="Henrissat B."/>
            <person name="Grigoriev I.V."/>
            <person name="Hibbett D.S."/>
            <person name="Martin F."/>
        </authorList>
    </citation>
    <scope>NUCLEOTIDE SEQUENCE [LARGE SCALE GENOMIC DNA]</scope>
    <source>
        <strain evidence="2">UH-Slu-Lm8-n1</strain>
    </source>
</reference>
<accession>A0A0D0AGM4</accession>
<evidence type="ECO:0000313" key="2">
    <source>
        <dbReference type="Proteomes" id="UP000054485"/>
    </source>
</evidence>
<sequence>MAEDISEQGLAWMADVLVAAVSPQYPDKLALLAAAHVEDRLRRATELFLKQSSIQAVSKKIASAVDESFSRQQKECFLCPHLLPYPFGPGCVVNTFLPLTLGALITTFDSPGVAPFPAFGSSPWPYLITYVLSVISQPPEPRTNPRHYLQSSGWLLIVASRVTRGQSNTSDFVVFIIYYAQLYFPIRT</sequence>
<reference evidence="1 2" key="1">
    <citation type="submission" date="2014-04" db="EMBL/GenBank/DDBJ databases">
        <authorList>
            <consortium name="DOE Joint Genome Institute"/>
            <person name="Kuo A."/>
            <person name="Ruytinx J."/>
            <person name="Rineau F."/>
            <person name="Colpaert J."/>
            <person name="Kohler A."/>
            <person name="Nagy L.G."/>
            <person name="Floudas D."/>
            <person name="Copeland A."/>
            <person name="Barry K.W."/>
            <person name="Cichocki N."/>
            <person name="Veneault-Fourrey C."/>
            <person name="LaButti K."/>
            <person name="Lindquist E.A."/>
            <person name="Lipzen A."/>
            <person name="Lundell T."/>
            <person name="Morin E."/>
            <person name="Murat C."/>
            <person name="Sun H."/>
            <person name="Tunlid A."/>
            <person name="Henrissat B."/>
            <person name="Grigoriev I.V."/>
            <person name="Hibbett D.S."/>
            <person name="Martin F."/>
            <person name="Nordberg H.P."/>
            <person name="Cantor M.N."/>
            <person name="Hua S.X."/>
        </authorList>
    </citation>
    <scope>NUCLEOTIDE SEQUENCE [LARGE SCALE GENOMIC DNA]</scope>
    <source>
        <strain evidence="1 2">UH-Slu-Lm8-n1</strain>
    </source>
</reference>
<proteinExistence type="predicted"/>
<name>A0A0D0AGM4_9AGAM</name>
<keyword evidence="2" id="KW-1185">Reference proteome</keyword>
<dbReference type="Proteomes" id="UP000054485">
    <property type="component" value="Unassembled WGS sequence"/>
</dbReference>
<dbReference type="OrthoDB" id="2686622at2759"/>
<dbReference type="Gene3D" id="1.20.58.1480">
    <property type="match status" value="1"/>
</dbReference>
<dbReference type="InParanoid" id="A0A0D0AGM4"/>
<dbReference type="AlphaFoldDB" id="A0A0D0AGM4"/>